<organism evidence="2 3">
    <name type="scientific">Trypanosoma conorhini</name>
    <dbReference type="NCBI Taxonomy" id="83891"/>
    <lineage>
        <taxon>Eukaryota</taxon>
        <taxon>Discoba</taxon>
        <taxon>Euglenozoa</taxon>
        <taxon>Kinetoplastea</taxon>
        <taxon>Metakinetoplastina</taxon>
        <taxon>Trypanosomatida</taxon>
        <taxon>Trypanosomatidae</taxon>
        <taxon>Trypanosoma</taxon>
    </lineage>
</organism>
<gene>
    <name evidence="2" type="ORF">Tco025E_06839</name>
</gene>
<proteinExistence type="predicted"/>
<name>A0A422P0F9_9TRYP</name>
<dbReference type="AlphaFoldDB" id="A0A422P0F9"/>
<dbReference type="GeneID" id="40320450"/>
<dbReference type="Pfam" id="PF00179">
    <property type="entry name" value="UQ_con"/>
    <property type="match status" value="1"/>
</dbReference>
<dbReference type="EC" id="6.3.2.-" evidence="2"/>
<evidence type="ECO:0000313" key="2">
    <source>
        <dbReference type="EMBL" id="RNF11233.1"/>
    </source>
</evidence>
<dbReference type="PROSITE" id="PS50127">
    <property type="entry name" value="UBC_2"/>
    <property type="match status" value="1"/>
</dbReference>
<evidence type="ECO:0000259" key="1">
    <source>
        <dbReference type="PROSITE" id="PS50127"/>
    </source>
</evidence>
<dbReference type="InterPro" id="IPR000608">
    <property type="entry name" value="UBC"/>
</dbReference>
<keyword evidence="3" id="KW-1185">Reference proteome</keyword>
<dbReference type="RefSeq" id="XP_029226350.1">
    <property type="nucleotide sequence ID" value="XM_029373707.1"/>
</dbReference>
<reference evidence="2 3" key="1">
    <citation type="journal article" date="2018" name="BMC Genomics">
        <title>Genomic comparison of Trypanosoma conorhini and Trypanosoma rangeli to Trypanosoma cruzi strains of high and low virulence.</title>
        <authorList>
            <person name="Bradwell K.R."/>
            <person name="Koparde V.N."/>
            <person name="Matveyev A.V."/>
            <person name="Serrano M.G."/>
            <person name="Alves J.M."/>
            <person name="Parikh H."/>
            <person name="Huang B."/>
            <person name="Lee V."/>
            <person name="Espinosa-Alvarez O."/>
            <person name="Ortiz P.A."/>
            <person name="Costa-Martins A.G."/>
            <person name="Teixeira M.M."/>
            <person name="Buck G.A."/>
        </authorList>
    </citation>
    <scope>NUCLEOTIDE SEQUENCE [LARGE SCALE GENOMIC DNA]</scope>
    <source>
        <strain evidence="2 3">025E</strain>
    </source>
</reference>
<dbReference type="EMBL" id="MKKU01000465">
    <property type="protein sequence ID" value="RNF11233.1"/>
    <property type="molecule type" value="Genomic_DNA"/>
</dbReference>
<feature type="domain" description="UBC core" evidence="1">
    <location>
        <begin position="4"/>
        <end position="162"/>
    </location>
</feature>
<comment type="caution">
    <text evidence="2">The sequence shown here is derived from an EMBL/GenBank/DDBJ whole genome shotgun (WGS) entry which is preliminary data.</text>
</comment>
<accession>A0A422P0F9</accession>
<dbReference type="Gene3D" id="3.10.110.10">
    <property type="entry name" value="Ubiquitin Conjugating Enzyme"/>
    <property type="match status" value="1"/>
</dbReference>
<dbReference type="OrthoDB" id="9978460at2759"/>
<keyword evidence="2" id="KW-0436">Ligase</keyword>
<dbReference type="GO" id="GO:0016874">
    <property type="term" value="F:ligase activity"/>
    <property type="evidence" value="ECO:0007669"/>
    <property type="project" value="UniProtKB-KW"/>
</dbReference>
<dbReference type="Proteomes" id="UP000284403">
    <property type="component" value="Unassembled WGS sequence"/>
</dbReference>
<dbReference type="SMART" id="SM00212">
    <property type="entry name" value="UBCc"/>
    <property type="match status" value="1"/>
</dbReference>
<dbReference type="SUPFAM" id="SSF54495">
    <property type="entry name" value="UBC-like"/>
    <property type="match status" value="1"/>
</dbReference>
<dbReference type="InterPro" id="IPR016135">
    <property type="entry name" value="UBQ-conjugating_enzyme/RWD"/>
</dbReference>
<protein>
    <submittedName>
        <fullName evidence="2">Ubiquitin-conjugating enzyme E2</fullName>
        <ecNumber evidence="2">6.3.2.-</ecNumber>
    </submittedName>
</protein>
<sequence>MKNIAAKRISKDLRLLLEDVTASSEGKNRCVTQSAVIIAVDVENVYSWVLKAKAPAASVYGGADRVYELTVLFSVDYPHDPPTVRFLTPIYSPLVTKEGVICDQMVRINWTPDMQASDAVRLVLDRVFSQYNKHHEDDVYPEARHCLENCPEDYAERVRRGR</sequence>
<dbReference type="PANTHER" id="PTHR24068">
    <property type="entry name" value="UBIQUITIN-CONJUGATING ENZYME E2"/>
    <property type="match status" value="1"/>
</dbReference>
<evidence type="ECO:0000313" key="3">
    <source>
        <dbReference type="Proteomes" id="UP000284403"/>
    </source>
</evidence>